<accession>A0A0R3KVE8</accession>
<keyword evidence="4" id="KW-1185">Reference proteome</keyword>
<feature type="transmembrane region" description="Helical" evidence="2">
    <location>
        <begin position="49"/>
        <end position="69"/>
    </location>
</feature>
<proteinExistence type="predicted"/>
<keyword evidence="2" id="KW-1133">Transmembrane helix</keyword>
<keyword evidence="2" id="KW-0472">Membrane</keyword>
<dbReference type="Proteomes" id="UP000051913">
    <property type="component" value="Unassembled WGS sequence"/>
</dbReference>
<gene>
    <name evidence="3" type="ORF">CP49_33295</name>
</gene>
<dbReference type="AlphaFoldDB" id="A0A0R3KVE8"/>
<evidence type="ECO:0000313" key="3">
    <source>
        <dbReference type="EMBL" id="KRQ96821.1"/>
    </source>
</evidence>
<evidence type="ECO:0000256" key="2">
    <source>
        <dbReference type="SAM" id="Phobius"/>
    </source>
</evidence>
<sequence>MKDQQTCARAQGEDSDKKLTSKRYSNIGRSLDHFLRRSGSNYPEESLKFAYVNLIFTLFVTVNQFYPLIRLMNLPENVKPEPNFEHSN</sequence>
<feature type="region of interest" description="Disordered" evidence="1">
    <location>
        <begin position="1"/>
        <end position="21"/>
    </location>
</feature>
<dbReference type="EMBL" id="LLXX01000189">
    <property type="protein sequence ID" value="KRQ96821.1"/>
    <property type="molecule type" value="Genomic_DNA"/>
</dbReference>
<evidence type="ECO:0000256" key="1">
    <source>
        <dbReference type="SAM" id="MobiDB-lite"/>
    </source>
</evidence>
<protein>
    <submittedName>
        <fullName evidence="3">Uncharacterized protein</fullName>
    </submittedName>
</protein>
<organism evidence="3 4">
    <name type="scientific">Bradyrhizobium valentinum</name>
    <dbReference type="NCBI Taxonomy" id="1518501"/>
    <lineage>
        <taxon>Bacteria</taxon>
        <taxon>Pseudomonadati</taxon>
        <taxon>Pseudomonadota</taxon>
        <taxon>Alphaproteobacteria</taxon>
        <taxon>Hyphomicrobiales</taxon>
        <taxon>Nitrobacteraceae</taxon>
        <taxon>Bradyrhizobium</taxon>
    </lineage>
</organism>
<name>A0A0R3KVE8_9BRAD</name>
<keyword evidence="2" id="KW-0812">Transmembrane</keyword>
<reference evidence="3 4" key="1">
    <citation type="submission" date="2014-03" db="EMBL/GenBank/DDBJ databases">
        <title>Bradyrhizobium valentinum sp. nov., isolated from effective nodules of Lupinus mariae-josephae, a lupine endemic of basic-lime soils in Eastern Spain.</title>
        <authorList>
            <person name="Duran D."/>
            <person name="Rey L."/>
            <person name="Navarro A."/>
            <person name="Busquets A."/>
            <person name="Imperial J."/>
            <person name="Ruiz-Argueso T."/>
        </authorList>
    </citation>
    <scope>NUCLEOTIDE SEQUENCE [LARGE SCALE GENOMIC DNA]</scope>
    <source>
        <strain evidence="3 4">LmjM3</strain>
    </source>
</reference>
<evidence type="ECO:0000313" key="4">
    <source>
        <dbReference type="Proteomes" id="UP000051913"/>
    </source>
</evidence>
<comment type="caution">
    <text evidence="3">The sequence shown here is derived from an EMBL/GenBank/DDBJ whole genome shotgun (WGS) entry which is preliminary data.</text>
</comment>